<accession>A0A0A9G8J7</accession>
<sequence length="36" mass="3733">MKSSAPVATPRPAAASSMRGGVSRTEAPRSCMRRAT</sequence>
<organism evidence="2">
    <name type="scientific">Arundo donax</name>
    <name type="common">Giant reed</name>
    <name type="synonym">Donax arundinaceus</name>
    <dbReference type="NCBI Taxonomy" id="35708"/>
    <lineage>
        <taxon>Eukaryota</taxon>
        <taxon>Viridiplantae</taxon>
        <taxon>Streptophyta</taxon>
        <taxon>Embryophyta</taxon>
        <taxon>Tracheophyta</taxon>
        <taxon>Spermatophyta</taxon>
        <taxon>Magnoliopsida</taxon>
        <taxon>Liliopsida</taxon>
        <taxon>Poales</taxon>
        <taxon>Poaceae</taxon>
        <taxon>PACMAD clade</taxon>
        <taxon>Arundinoideae</taxon>
        <taxon>Arundineae</taxon>
        <taxon>Arundo</taxon>
    </lineage>
</organism>
<reference evidence="2" key="2">
    <citation type="journal article" date="2015" name="Data Brief">
        <title>Shoot transcriptome of the giant reed, Arundo donax.</title>
        <authorList>
            <person name="Barrero R.A."/>
            <person name="Guerrero F.D."/>
            <person name="Moolhuijzen P."/>
            <person name="Goolsby J.A."/>
            <person name="Tidwell J."/>
            <person name="Bellgard S.E."/>
            <person name="Bellgard M.I."/>
        </authorList>
    </citation>
    <scope>NUCLEOTIDE SEQUENCE</scope>
    <source>
        <tissue evidence="2">Shoot tissue taken approximately 20 cm above the soil surface</tissue>
    </source>
</reference>
<proteinExistence type="predicted"/>
<evidence type="ECO:0000256" key="1">
    <source>
        <dbReference type="SAM" id="MobiDB-lite"/>
    </source>
</evidence>
<protein>
    <submittedName>
        <fullName evidence="2">Uncharacterized protein</fullName>
    </submittedName>
</protein>
<dbReference type="AlphaFoldDB" id="A0A0A9G8J7"/>
<name>A0A0A9G8J7_ARUDO</name>
<evidence type="ECO:0000313" key="2">
    <source>
        <dbReference type="EMBL" id="JAE17003.1"/>
    </source>
</evidence>
<dbReference type="EMBL" id="GBRH01180893">
    <property type="protein sequence ID" value="JAE17003.1"/>
    <property type="molecule type" value="Transcribed_RNA"/>
</dbReference>
<reference evidence="2" key="1">
    <citation type="submission" date="2014-09" db="EMBL/GenBank/DDBJ databases">
        <authorList>
            <person name="Magalhaes I.L.F."/>
            <person name="Oliveira U."/>
            <person name="Santos F.R."/>
            <person name="Vidigal T.H.D.A."/>
            <person name="Brescovit A.D."/>
            <person name="Santos A.J."/>
        </authorList>
    </citation>
    <scope>NUCLEOTIDE SEQUENCE</scope>
    <source>
        <tissue evidence="2">Shoot tissue taken approximately 20 cm above the soil surface</tissue>
    </source>
</reference>
<feature type="region of interest" description="Disordered" evidence="1">
    <location>
        <begin position="1"/>
        <end position="36"/>
    </location>
</feature>